<evidence type="ECO:0000313" key="3">
    <source>
        <dbReference type="Proteomes" id="UP000029067"/>
    </source>
</evidence>
<organism evidence="2 3">
    <name type="scientific">Bifidobacterium cuniculi</name>
    <dbReference type="NCBI Taxonomy" id="1688"/>
    <lineage>
        <taxon>Bacteria</taxon>
        <taxon>Bacillati</taxon>
        <taxon>Actinomycetota</taxon>
        <taxon>Actinomycetes</taxon>
        <taxon>Bifidobacteriales</taxon>
        <taxon>Bifidobacteriaceae</taxon>
        <taxon>Bifidobacterium</taxon>
    </lineage>
</organism>
<feature type="region of interest" description="Disordered" evidence="1">
    <location>
        <begin position="340"/>
        <end position="368"/>
    </location>
</feature>
<dbReference type="eggNOG" id="ENOG5030MZ7">
    <property type="taxonomic scope" value="Bacteria"/>
</dbReference>
<comment type="caution">
    <text evidence="2">The sequence shown here is derived from an EMBL/GenBank/DDBJ whole genome shotgun (WGS) entry which is preliminary data.</text>
</comment>
<keyword evidence="3" id="KW-1185">Reference proteome</keyword>
<dbReference type="OrthoDB" id="1766270at2"/>
<gene>
    <name evidence="2" type="ORF">BCUN_2054</name>
</gene>
<evidence type="ECO:0000256" key="1">
    <source>
        <dbReference type="SAM" id="MobiDB-lite"/>
    </source>
</evidence>
<dbReference type="AlphaFoldDB" id="A0A087AZJ3"/>
<accession>A0A087AZJ3</accession>
<feature type="compositionally biased region" description="Basic and acidic residues" evidence="1">
    <location>
        <begin position="349"/>
        <end position="368"/>
    </location>
</feature>
<sequence>MELTTERLVKLLLKMGEDRHMTKTELGMTLGFTKDRAKNIFSERTKLSGDDVLQILSNPDYSLPKLRRYMTYWNLQEEISDVEQRHQIIDAANEDAMMFTQPIQSSLMQTNVCKPLSEAARDVMADKEWWILRTGWICSTEIEDEQRSFRPIAPDFLTALRAMTRLGWIEYNKTMHATNIYWNRLNNDKTGHEAKEYCENELRRYIISHKEELDVDPHFMRMVTGNRIGTVEKNRVQELEDSLRAVETMTKNWTAYTLPTEPNEYGVSPADIYDDKFNYLEAVVLNMIAIHDGLMEEQIEIPEEDEQRYRQILSKDGERYRYAFLIDPILAVDDRRGHLAAPTPEDWETYERLQGRTLKTRTDKPSHG</sequence>
<dbReference type="Proteomes" id="UP000029067">
    <property type="component" value="Unassembled WGS sequence"/>
</dbReference>
<dbReference type="EMBL" id="JGYV01000005">
    <property type="protein sequence ID" value="KFI64193.1"/>
    <property type="molecule type" value="Genomic_DNA"/>
</dbReference>
<protein>
    <submittedName>
        <fullName evidence="2">Uncharacterized protein</fullName>
    </submittedName>
</protein>
<reference evidence="2 3" key="1">
    <citation type="submission" date="2014-03" db="EMBL/GenBank/DDBJ databases">
        <title>Genomics of Bifidobacteria.</title>
        <authorList>
            <person name="Ventura M."/>
            <person name="Milani C."/>
            <person name="Lugli G.A."/>
        </authorList>
    </citation>
    <scope>NUCLEOTIDE SEQUENCE [LARGE SCALE GENOMIC DNA]</scope>
    <source>
        <strain evidence="2 3">LMG 10738</strain>
    </source>
</reference>
<dbReference type="RefSeq" id="WP_051920736.1">
    <property type="nucleotide sequence ID" value="NZ_JGYV01000005.1"/>
</dbReference>
<proteinExistence type="predicted"/>
<dbReference type="STRING" id="1688.BCUN_2054"/>
<evidence type="ECO:0000313" key="2">
    <source>
        <dbReference type="EMBL" id="KFI64193.1"/>
    </source>
</evidence>
<name>A0A087AZJ3_9BIFI</name>